<dbReference type="AlphaFoldDB" id="A0A8B8E0Z8"/>
<protein>
    <submittedName>
        <fullName evidence="4">Uncharacterized protein LOC111130605</fullName>
    </submittedName>
</protein>
<dbReference type="GeneID" id="111130605"/>
<dbReference type="OrthoDB" id="6158318at2759"/>
<sequence>MFMMIAQLTGLLIFGLAFADKPGAANQRLTTNEKNVYTAIDNQSEGSKIRHHTSYQPKEPMHTNYHFFRPFSKGKKWIYGNEKLNDIHAPLGKMLKQILMTGKFDVIANLARIEIVPTRKEDRTYPHSLKPPFGKLVYNNYPESSPLMYPSLGHNALKGPYYGPQLSVAKLLPQLPVNQPSSQVAVSQAIVPQPLESKGYNVPGVVSLPGIQNIPSELPSLNPLPEHLPFSTDAALPAIGSFGQSAQVPFENMFQQYQTTQENSKDTEQSYMELSKLYDIMNAMKAIHTEQAPQSPSRTEATKPATATTQ</sequence>
<proteinExistence type="predicted"/>
<feature type="compositionally biased region" description="Polar residues" evidence="1">
    <location>
        <begin position="291"/>
        <end position="310"/>
    </location>
</feature>
<accession>A0A8B8E0Z8</accession>
<feature type="chain" id="PRO_5034448626" evidence="2">
    <location>
        <begin position="20"/>
        <end position="310"/>
    </location>
</feature>
<dbReference type="Proteomes" id="UP000694844">
    <property type="component" value="Chromosome 4"/>
</dbReference>
<evidence type="ECO:0000256" key="2">
    <source>
        <dbReference type="SAM" id="SignalP"/>
    </source>
</evidence>
<gene>
    <name evidence="4" type="primary">LOC111130605</name>
</gene>
<evidence type="ECO:0000256" key="1">
    <source>
        <dbReference type="SAM" id="MobiDB-lite"/>
    </source>
</evidence>
<dbReference type="RefSeq" id="XP_022333478.1">
    <property type="nucleotide sequence ID" value="XM_022477770.1"/>
</dbReference>
<keyword evidence="3" id="KW-1185">Reference proteome</keyword>
<keyword evidence="2" id="KW-0732">Signal</keyword>
<evidence type="ECO:0000313" key="4">
    <source>
        <dbReference type="RefSeq" id="XP_022333478.1"/>
    </source>
</evidence>
<dbReference type="KEGG" id="cvn:111130605"/>
<feature type="signal peptide" evidence="2">
    <location>
        <begin position="1"/>
        <end position="19"/>
    </location>
</feature>
<name>A0A8B8E0Z8_CRAVI</name>
<reference evidence="4" key="1">
    <citation type="submission" date="2025-08" db="UniProtKB">
        <authorList>
            <consortium name="RefSeq"/>
        </authorList>
    </citation>
    <scope>IDENTIFICATION</scope>
    <source>
        <tissue evidence="4">Whole sample</tissue>
    </source>
</reference>
<feature type="region of interest" description="Disordered" evidence="1">
    <location>
        <begin position="289"/>
        <end position="310"/>
    </location>
</feature>
<evidence type="ECO:0000313" key="3">
    <source>
        <dbReference type="Proteomes" id="UP000694844"/>
    </source>
</evidence>
<organism evidence="3 4">
    <name type="scientific">Crassostrea virginica</name>
    <name type="common">Eastern oyster</name>
    <dbReference type="NCBI Taxonomy" id="6565"/>
    <lineage>
        <taxon>Eukaryota</taxon>
        <taxon>Metazoa</taxon>
        <taxon>Spiralia</taxon>
        <taxon>Lophotrochozoa</taxon>
        <taxon>Mollusca</taxon>
        <taxon>Bivalvia</taxon>
        <taxon>Autobranchia</taxon>
        <taxon>Pteriomorphia</taxon>
        <taxon>Ostreida</taxon>
        <taxon>Ostreoidea</taxon>
        <taxon>Ostreidae</taxon>
        <taxon>Crassostrea</taxon>
    </lineage>
</organism>